<dbReference type="EMBL" id="JAUSVV010000006">
    <property type="protein sequence ID" value="MDQ0443302.1"/>
    <property type="molecule type" value="Genomic_DNA"/>
</dbReference>
<proteinExistence type="predicted"/>
<reference evidence="1 2" key="1">
    <citation type="submission" date="2023-07" db="EMBL/GenBank/DDBJ databases">
        <title>Genomic Encyclopedia of Type Strains, Phase IV (KMG-IV): sequencing the most valuable type-strain genomes for metagenomic binning, comparative biology and taxonomic classification.</title>
        <authorList>
            <person name="Goeker M."/>
        </authorList>
    </citation>
    <scope>NUCLEOTIDE SEQUENCE [LARGE SCALE GENOMIC DNA]</scope>
    <source>
        <strain evidence="1 2">DSM 19562</strain>
    </source>
</reference>
<evidence type="ECO:0000313" key="1">
    <source>
        <dbReference type="EMBL" id="MDQ0443302.1"/>
    </source>
</evidence>
<keyword evidence="2" id="KW-1185">Reference proteome</keyword>
<sequence length="244" mass="25300">MVRDRLGEDAELLLALPQAFLGPLALGDIAEQHRHLAAARRLDPGGGDLDMAAHGDEGPLEADRHAAAQHPAVEVEPPLLLAGGDLAQPLADDVRDARMPLVAGIGLHMDVVAHRAVGTVDELDDAEPVIHRLEQGAVALFALGQGHPDGALRVPPGRCAGRAGLGPEPGRFLFEGGGAIEQDLWLGPVHGIVLQDCQPRCSLKALPNTGRPKRDKHGKVMAGNLSGLVEPAISPDGGAISLSG</sequence>
<dbReference type="Proteomes" id="UP001236369">
    <property type="component" value="Unassembled WGS sequence"/>
</dbReference>
<accession>A0ABU0HLU5</accession>
<comment type="caution">
    <text evidence="1">The sequence shown here is derived from an EMBL/GenBank/DDBJ whole genome shotgun (WGS) entry which is preliminary data.</text>
</comment>
<protein>
    <submittedName>
        <fullName evidence="1">Uncharacterized protein</fullName>
    </submittedName>
</protein>
<name>A0ABU0HLU5_9HYPH</name>
<organism evidence="1 2">
    <name type="scientific">Methylobacterium persicinum</name>
    <dbReference type="NCBI Taxonomy" id="374426"/>
    <lineage>
        <taxon>Bacteria</taxon>
        <taxon>Pseudomonadati</taxon>
        <taxon>Pseudomonadota</taxon>
        <taxon>Alphaproteobacteria</taxon>
        <taxon>Hyphomicrobiales</taxon>
        <taxon>Methylobacteriaceae</taxon>
        <taxon>Methylobacterium</taxon>
    </lineage>
</organism>
<gene>
    <name evidence="1" type="ORF">QO016_002805</name>
</gene>
<evidence type="ECO:0000313" key="2">
    <source>
        <dbReference type="Proteomes" id="UP001236369"/>
    </source>
</evidence>